<dbReference type="InterPro" id="IPR053234">
    <property type="entry name" value="RPM1_Interactor"/>
</dbReference>
<feature type="compositionally biased region" description="Polar residues" evidence="1">
    <location>
        <begin position="32"/>
        <end position="45"/>
    </location>
</feature>
<feature type="region of interest" description="Disordered" evidence="1">
    <location>
        <begin position="1"/>
        <end position="47"/>
    </location>
</feature>
<dbReference type="PANTHER" id="PTHR33443:SF30">
    <property type="entry name" value="SARCOSINE DEHYDROGENASE-2C PROTEIN"/>
    <property type="match status" value="1"/>
</dbReference>
<dbReference type="PANTHER" id="PTHR33443">
    <property type="entry name" value="ZGC:112980"/>
    <property type="match status" value="1"/>
</dbReference>
<sequence>MERSLPESPATKRTRVEQQEESSELPACKTARLSSEPQSDVLTHNTQDRETRDQLLQRMQDQITHLQNTLELCLSYSKTLHSSHQILQSNHRILSESRQQQCAQSLDKKEEPSLDASSTSISSDRESQRISKAEGRSDIIVLDSEDESESVNNDARNDTDSTAAMRETAEPPKEDDGELVLVSATGGSAADLPHPRCLCQQAKFIPHCCEAIQDIPREIEDTNKLCCHNCYCFVCDRRAHECQRWERYSADSANKVMWKDNGHCNADSKHEVWKSLRSVYRVGLLPSSMIADVLKQSLKESHLCAIYDGTLRIHQSFVQYHRGEEETVWNEVRRRMEVKTRHKLRHLGSCLMPVATHLNLHIPVTLHCDETQKLISQGSLSVDEAAGYICVVDVLIASAMSESISLDQAGEEEIVSMNAAWQQYHSFIKFASNIMSTLLLIVAMRKDDQKASDNENCDVNWNRISEACKSRFEQYLEFTKQFFAQRNSNVPISCRQQVEDIFQFLLRVCSDGWSLEVSGEESKALKLARLQALRAGGEESDFERFVANDTNLDCINLDLAKDLISKNCMNPALNIIFALAVPVDTFSETGKKGSRNWMSNVQFNDIWSKIWNIDLSSGMKFALRSAIGDKLLFKPNLEKMDPVFSLRCELLRKTITEVCKRSSDSEFSYWQQLCSLPCDYSQHSVILPHGISIQDIRKKAQIFLNNTGLTDFEDGSSTDEILEREHIYGNSSVDKLWVIDVCIHAFARLHGRKDVNPNLCDEAERMAANLHSQGNALALISLLCALSPKKYESSHKVFFRRRNILSDVLNLAESRDQQSKAEVAPSLGGGTTTPFLEVLMWAGPGGLDAGMGEDVFYGSSKWSVGEGKGAMMLTKALDEETLTELVEDDFKGVASSVLSLVRFCVRQAREGDFSASIRHANHIMTKLKEMKESKSPAFNQIKHNHRFWSVMFRLVPVAIIQEEKELVETLVLWCFKHSPSTSSCIAFLHYSSLEKIQFVRKFIQGKDCHSKEYPLLFGCSALMESRGTAEEQLKSACKRLPLKQIILELRSLILVLGPQALEGCRGEGDAEVQTSFLGSCLCILVENFKHSKFLDTEQQVLELLKVGAMVEPGCIQPLLEKQVNDVCMKVHRALESGKSGPRDLKDGFASWLERLKDVFHTRPAVASDVVQDLWLRASRRFSLPGGSGQDLEFAAAKQAKTSIRIRGPSLSSEWEHVVGVIKVVHFFDVSLTSACRSKLARGQISCET</sequence>
<evidence type="ECO:0000313" key="2">
    <source>
        <dbReference type="EMBL" id="CAE2316864.1"/>
    </source>
</evidence>
<organism evidence="2">
    <name type="scientific">Guillardia theta</name>
    <name type="common">Cryptophyte</name>
    <name type="synonym">Cryptomonas phi</name>
    <dbReference type="NCBI Taxonomy" id="55529"/>
    <lineage>
        <taxon>Eukaryota</taxon>
        <taxon>Cryptophyceae</taxon>
        <taxon>Pyrenomonadales</taxon>
        <taxon>Geminigeraceae</taxon>
        <taxon>Guillardia</taxon>
    </lineage>
</organism>
<dbReference type="AlphaFoldDB" id="A0A7S4L6T8"/>
<feature type="compositionally biased region" description="Basic and acidic residues" evidence="1">
    <location>
        <begin position="123"/>
        <end position="137"/>
    </location>
</feature>
<gene>
    <name evidence="2" type="ORF">GTHE00462_LOCUS24750</name>
</gene>
<proteinExistence type="predicted"/>
<accession>A0A7S4L6T8</accession>
<dbReference type="EMBL" id="HBKN01031813">
    <property type="protein sequence ID" value="CAE2316864.1"/>
    <property type="molecule type" value="Transcribed_RNA"/>
</dbReference>
<protein>
    <submittedName>
        <fullName evidence="2">Uncharacterized protein</fullName>
    </submittedName>
</protein>
<name>A0A7S4L6T8_GUITH</name>
<reference evidence="2" key="1">
    <citation type="submission" date="2021-01" db="EMBL/GenBank/DDBJ databases">
        <authorList>
            <person name="Corre E."/>
            <person name="Pelletier E."/>
            <person name="Niang G."/>
            <person name="Scheremetjew M."/>
            <person name="Finn R."/>
            <person name="Kale V."/>
            <person name="Holt S."/>
            <person name="Cochrane G."/>
            <person name="Meng A."/>
            <person name="Brown T."/>
            <person name="Cohen L."/>
        </authorList>
    </citation>
    <scope>NUCLEOTIDE SEQUENCE</scope>
    <source>
        <strain evidence="2">CCMP 2712</strain>
    </source>
</reference>
<evidence type="ECO:0000256" key="1">
    <source>
        <dbReference type="SAM" id="MobiDB-lite"/>
    </source>
</evidence>
<feature type="region of interest" description="Disordered" evidence="1">
    <location>
        <begin position="98"/>
        <end position="176"/>
    </location>
</feature>